<dbReference type="GO" id="GO:0005737">
    <property type="term" value="C:cytoplasm"/>
    <property type="evidence" value="ECO:0007669"/>
    <property type="project" value="UniProtKB-SubCell"/>
</dbReference>
<gene>
    <name evidence="9" type="ORF">SAMN02745116_02200</name>
</gene>
<organism evidence="9 10">
    <name type="scientific">Pilibacter termitis</name>
    <dbReference type="NCBI Taxonomy" id="263852"/>
    <lineage>
        <taxon>Bacteria</taxon>
        <taxon>Bacillati</taxon>
        <taxon>Bacillota</taxon>
        <taxon>Bacilli</taxon>
        <taxon>Lactobacillales</taxon>
        <taxon>Enterococcaceae</taxon>
        <taxon>Pilibacter</taxon>
    </lineage>
</organism>
<evidence type="ECO:0000256" key="4">
    <source>
        <dbReference type="ARBA" id="ARBA00022448"/>
    </source>
</evidence>
<evidence type="ECO:0000256" key="6">
    <source>
        <dbReference type="ARBA" id="ARBA00022592"/>
    </source>
</evidence>
<dbReference type="NCBIfam" id="TIGR02135">
    <property type="entry name" value="phoU_full"/>
    <property type="match status" value="1"/>
</dbReference>
<dbReference type="Proteomes" id="UP000190328">
    <property type="component" value="Unassembled WGS sequence"/>
</dbReference>
<dbReference type="InterPro" id="IPR028366">
    <property type="entry name" value="PhoU"/>
</dbReference>
<dbReference type="RefSeq" id="WP_078808107.1">
    <property type="nucleotide sequence ID" value="NZ_FUXI01000030.1"/>
</dbReference>
<protein>
    <recommendedName>
        <fullName evidence="7">Phosphate-specific transport system accessory protein PhoU</fullName>
    </recommendedName>
</protein>
<dbReference type="FunFam" id="1.20.58.220:FF:000004">
    <property type="entry name" value="Phosphate-specific transport system accessory protein PhoU"/>
    <property type="match status" value="1"/>
</dbReference>
<dbReference type="EMBL" id="FUXI01000030">
    <property type="protein sequence ID" value="SKA03554.1"/>
    <property type="molecule type" value="Genomic_DNA"/>
</dbReference>
<evidence type="ECO:0000313" key="9">
    <source>
        <dbReference type="EMBL" id="SKA03554.1"/>
    </source>
</evidence>
<dbReference type="AlphaFoldDB" id="A0A1T4QIM4"/>
<feature type="domain" description="PhoU" evidence="8">
    <location>
        <begin position="121"/>
        <end position="206"/>
    </location>
</feature>
<dbReference type="Gene3D" id="1.20.58.220">
    <property type="entry name" value="Phosphate transport system protein phou homolog 2, domain 2"/>
    <property type="match status" value="1"/>
</dbReference>
<sequence length="226" mass="25625">MLRSQFEEQLTNLHNQFYEMGTVVSEAIHKSVRSFVDHDRKIAQEVIDNDTTINEMEIHLEKKSFEMIALQQPMASDLRSIITVMKASSDLERIGDHAVSIAKATINLKGEERMPEVEAELAEMSEKVKKMVDEVLAAYVSGDVEAAKRIAKYDERVNELFEKVHRHAIRGMQQNVEAIIAGNDYLHVATFLERIGDYVTNIAEWIVYLSTGKITELAPSNDTDEA</sequence>
<evidence type="ECO:0000313" key="10">
    <source>
        <dbReference type="Proteomes" id="UP000190328"/>
    </source>
</evidence>
<dbReference type="Pfam" id="PF01895">
    <property type="entry name" value="PhoU"/>
    <property type="match status" value="2"/>
</dbReference>
<dbReference type="InterPro" id="IPR038078">
    <property type="entry name" value="PhoU-like_sf"/>
</dbReference>
<comment type="similarity">
    <text evidence="2 7">Belongs to the PhoU family.</text>
</comment>
<accession>A0A1T4QIM4</accession>
<evidence type="ECO:0000256" key="1">
    <source>
        <dbReference type="ARBA" id="ARBA00004496"/>
    </source>
</evidence>
<comment type="subunit">
    <text evidence="3 7">Homodimer.</text>
</comment>
<dbReference type="SUPFAM" id="SSF109755">
    <property type="entry name" value="PhoU-like"/>
    <property type="match status" value="1"/>
</dbReference>
<evidence type="ECO:0000259" key="8">
    <source>
        <dbReference type="Pfam" id="PF01895"/>
    </source>
</evidence>
<keyword evidence="10" id="KW-1185">Reference proteome</keyword>
<comment type="function">
    <text evidence="7">Plays a role in the regulation of phosphate uptake.</text>
</comment>
<keyword evidence="5 7" id="KW-0963">Cytoplasm</keyword>
<dbReference type="InterPro" id="IPR026022">
    <property type="entry name" value="PhoU_dom"/>
</dbReference>
<evidence type="ECO:0000256" key="7">
    <source>
        <dbReference type="PIRNR" id="PIRNR003107"/>
    </source>
</evidence>
<dbReference type="GO" id="GO:0030643">
    <property type="term" value="P:intracellular phosphate ion homeostasis"/>
    <property type="evidence" value="ECO:0007669"/>
    <property type="project" value="InterPro"/>
</dbReference>
<dbReference type="STRING" id="263852.SAMN02745116_02200"/>
<comment type="subcellular location">
    <subcellularLocation>
        <location evidence="1 7">Cytoplasm</location>
    </subcellularLocation>
</comment>
<keyword evidence="4 7" id="KW-0813">Transport</keyword>
<reference evidence="9 10" key="1">
    <citation type="submission" date="2017-02" db="EMBL/GenBank/DDBJ databases">
        <authorList>
            <person name="Peterson S.W."/>
        </authorList>
    </citation>
    <scope>NUCLEOTIDE SEQUENCE [LARGE SCALE GENOMIC DNA]</scope>
    <source>
        <strain evidence="9 10">ATCC BAA-1030</strain>
    </source>
</reference>
<proteinExistence type="inferred from homology"/>
<dbReference type="PIRSF" id="PIRSF003107">
    <property type="entry name" value="PhoU"/>
    <property type="match status" value="1"/>
</dbReference>
<evidence type="ECO:0000256" key="3">
    <source>
        <dbReference type="ARBA" id="ARBA00011738"/>
    </source>
</evidence>
<dbReference type="GO" id="GO:0006817">
    <property type="term" value="P:phosphate ion transport"/>
    <property type="evidence" value="ECO:0007669"/>
    <property type="project" value="UniProtKB-KW"/>
</dbReference>
<evidence type="ECO:0000256" key="2">
    <source>
        <dbReference type="ARBA" id="ARBA00008107"/>
    </source>
</evidence>
<dbReference type="PANTHER" id="PTHR42930:SF3">
    <property type="entry name" value="PHOSPHATE-SPECIFIC TRANSPORT SYSTEM ACCESSORY PROTEIN PHOU"/>
    <property type="match status" value="1"/>
</dbReference>
<dbReference type="GO" id="GO:0045936">
    <property type="term" value="P:negative regulation of phosphate metabolic process"/>
    <property type="evidence" value="ECO:0007669"/>
    <property type="project" value="InterPro"/>
</dbReference>
<feature type="domain" description="PhoU" evidence="8">
    <location>
        <begin position="19"/>
        <end position="104"/>
    </location>
</feature>
<dbReference type="OrthoDB" id="9814256at2"/>
<evidence type="ECO:0000256" key="5">
    <source>
        <dbReference type="ARBA" id="ARBA00022490"/>
    </source>
</evidence>
<name>A0A1T4QIM4_9ENTE</name>
<dbReference type="PANTHER" id="PTHR42930">
    <property type="entry name" value="PHOSPHATE-SPECIFIC TRANSPORT SYSTEM ACCESSORY PROTEIN PHOU"/>
    <property type="match status" value="1"/>
</dbReference>
<keyword evidence="6 7" id="KW-0592">Phosphate transport</keyword>